<dbReference type="InterPro" id="IPR050808">
    <property type="entry name" value="Phage_Integrase"/>
</dbReference>
<dbReference type="InterPro" id="IPR002104">
    <property type="entry name" value="Integrase_catalytic"/>
</dbReference>
<feature type="domain" description="Tyr recombinase" evidence="6">
    <location>
        <begin position="216"/>
        <end position="393"/>
    </location>
</feature>
<evidence type="ECO:0000256" key="5">
    <source>
        <dbReference type="PROSITE-ProRule" id="PRU01248"/>
    </source>
</evidence>
<dbReference type="PROSITE" id="PS51898">
    <property type="entry name" value="TYR_RECOMBINASE"/>
    <property type="match status" value="1"/>
</dbReference>
<dbReference type="PROSITE" id="PS51900">
    <property type="entry name" value="CB"/>
    <property type="match status" value="1"/>
</dbReference>
<dbReference type="Gene3D" id="1.10.150.130">
    <property type="match status" value="1"/>
</dbReference>
<name>A0A841JZN8_9BACT</name>
<dbReference type="InterPro" id="IPR025166">
    <property type="entry name" value="Integrase_DNA_bind_dom"/>
</dbReference>
<feature type="domain" description="Core-binding (CB)" evidence="7">
    <location>
        <begin position="110"/>
        <end position="191"/>
    </location>
</feature>
<keyword evidence="3 5" id="KW-0238">DNA-binding</keyword>
<reference evidence="8 9" key="1">
    <citation type="submission" date="2020-08" db="EMBL/GenBank/DDBJ databases">
        <title>Genomic Encyclopedia of Type Strains, Phase IV (KMG-IV): sequencing the most valuable type-strain genomes for metagenomic binning, comparative biology and taxonomic classification.</title>
        <authorList>
            <person name="Goeker M."/>
        </authorList>
    </citation>
    <scope>NUCLEOTIDE SEQUENCE [LARGE SCALE GENOMIC DNA]</scope>
    <source>
        <strain evidence="8 9">DSM 103733</strain>
    </source>
</reference>
<dbReference type="AlphaFoldDB" id="A0A841JZN8"/>
<dbReference type="PANTHER" id="PTHR30629:SF2">
    <property type="entry name" value="PROPHAGE INTEGRASE INTS-RELATED"/>
    <property type="match status" value="1"/>
</dbReference>
<accession>A0A841JZN8</accession>
<dbReference type="InterPro" id="IPR010998">
    <property type="entry name" value="Integrase_recombinase_N"/>
</dbReference>
<dbReference type="InterPro" id="IPR038488">
    <property type="entry name" value="Integrase_DNA-bd_sf"/>
</dbReference>
<comment type="similarity">
    <text evidence="1">Belongs to the 'phage' integrase family.</text>
</comment>
<evidence type="ECO:0000256" key="4">
    <source>
        <dbReference type="ARBA" id="ARBA00023172"/>
    </source>
</evidence>
<keyword evidence="4" id="KW-0233">DNA recombination</keyword>
<dbReference type="SUPFAM" id="SSF56349">
    <property type="entry name" value="DNA breaking-rejoining enzymes"/>
    <property type="match status" value="1"/>
</dbReference>
<dbReference type="Pfam" id="PF13356">
    <property type="entry name" value="Arm-DNA-bind_3"/>
    <property type="match status" value="1"/>
</dbReference>
<keyword evidence="2" id="KW-0229">DNA integration</keyword>
<dbReference type="InterPro" id="IPR011010">
    <property type="entry name" value="DNA_brk_join_enz"/>
</dbReference>
<evidence type="ECO:0000256" key="1">
    <source>
        <dbReference type="ARBA" id="ARBA00008857"/>
    </source>
</evidence>
<dbReference type="Proteomes" id="UP000538666">
    <property type="component" value="Unassembled WGS sequence"/>
</dbReference>
<dbReference type="Gene3D" id="3.30.160.390">
    <property type="entry name" value="Integrase, DNA-binding domain"/>
    <property type="match status" value="1"/>
</dbReference>
<evidence type="ECO:0000259" key="6">
    <source>
        <dbReference type="PROSITE" id="PS51898"/>
    </source>
</evidence>
<protein>
    <submittedName>
        <fullName evidence="8">Integrase</fullName>
    </submittedName>
</protein>
<dbReference type="EMBL" id="JACHEK010000003">
    <property type="protein sequence ID" value="MBB6143888.1"/>
    <property type="molecule type" value="Genomic_DNA"/>
</dbReference>
<gene>
    <name evidence="8" type="ORF">HNQ77_001837</name>
</gene>
<evidence type="ECO:0000313" key="8">
    <source>
        <dbReference type="EMBL" id="MBB6143888.1"/>
    </source>
</evidence>
<dbReference type="InterPro" id="IPR044068">
    <property type="entry name" value="CB"/>
</dbReference>
<dbReference type="GO" id="GO:0015074">
    <property type="term" value="P:DNA integration"/>
    <property type="evidence" value="ECO:0007669"/>
    <property type="project" value="UniProtKB-KW"/>
</dbReference>
<sequence>MEGSFMALTIREIDTARPTTKQYKLADSKGLCLLVVPSGVKLWRWRYRFEGKEKMMAFGEYPEVGLKEARELHSEARKQWSAGIDPMAERKAVVEAKQNEERGQQRQAENSFESIARDWWKWWHVGKSPRHAETVMLRLEADVFPAYGHKDMEKVTPMDIRDVMLGVEGRGSRDVAKRIHETTGQIFRYAIAHGKATRNPAADFKPRDILLQAKSENFARVDVKDLPELLAKMDDYWGDAITRFALKLVAYTFVRTSELIEAPWPEFDLNNAVWVIPPERMKMGTTHIVPLSRQAVEVLRALKLLTGNGRLLFPGAMDKTKPMSNNTILGALYRLGYKDRMTGHGFRGLASTILNENEFDEAHVEMQLAHLKRNKVAAAYNHAKYLKQRTVMMQWWADYLDAQLALGRKSLAA</sequence>
<keyword evidence="9" id="KW-1185">Reference proteome</keyword>
<evidence type="ECO:0000313" key="9">
    <source>
        <dbReference type="Proteomes" id="UP000538666"/>
    </source>
</evidence>
<dbReference type="Gene3D" id="1.10.443.10">
    <property type="entry name" value="Intergrase catalytic core"/>
    <property type="match status" value="1"/>
</dbReference>
<dbReference type="Pfam" id="PF00589">
    <property type="entry name" value="Phage_integrase"/>
    <property type="match status" value="1"/>
</dbReference>
<dbReference type="PANTHER" id="PTHR30629">
    <property type="entry name" value="PROPHAGE INTEGRASE"/>
    <property type="match status" value="1"/>
</dbReference>
<dbReference type="GO" id="GO:0003677">
    <property type="term" value="F:DNA binding"/>
    <property type="evidence" value="ECO:0007669"/>
    <property type="project" value="UniProtKB-UniRule"/>
</dbReference>
<proteinExistence type="inferred from homology"/>
<evidence type="ECO:0000259" key="7">
    <source>
        <dbReference type="PROSITE" id="PS51900"/>
    </source>
</evidence>
<evidence type="ECO:0000256" key="3">
    <source>
        <dbReference type="ARBA" id="ARBA00023125"/>
    </source>
</evidence>
<dbReference type="Pfam" id="PF22022">
    <property type="entry name" value="Phage_int_M"/>
    <property type="match status" value="1"/>
</dbReference>
<organism evidence="8 9">
    <name type="scientific">Silvibacterium bohemicum</name>
    <dbReference type="NCBI Taxonomy" id="1577686"/>
    <lineage>
        <taxon>Bacteria</taxon>
        <taxon>Pseudomonadati</taxon>
        <taxon>Acidobacteriota</taxon>
        <taxon>Terriglobia</taxon>
        <taxon>Terriglobales</taxon>
        <taxon>Acidobacteriaceae</taxon>
        <taxon>Silvibacterium</taxon>
    </lineage>
</organism>
<dbReference type="InterPro" id="IPR013762">
    <property type="entry name" value="Integrase-like_cat_sf"/>
</dbReference>
<comment type="caution">
    <text evidence="8">The sequence shown here is derived from an EMBL/GenBank/DDBJ whole genome shotgun (WGS) entry which is preliminary data.</text>
</comment>
<dbReference type="RefSeq" id="WP_260315284.1">
    <property type="nucleotide sequence ID" value="NZ_JACHEK010000003.1"/>
</dbReference>
<dbReference type="GO" id="GO:0006310">
    <property type="term" value="P:DNA recombination"/>
    <property type="evidence" value="ECO:0007669"/>
    <property type="project" value="UniProtKB-KW"/>
</dbReference>
<dbReference type="InterPro" id="IPR053876">
    <property type="entry name" value="Phage_int_M"/>
</dbReference>
<evidence type="ECO:0000256" key="2">
    <source>
        <dbReference type="ARBA" id="ARBA00022908"/>
    </source>
</evidence>
<dbReference type="CDD" id="cd00801">
    <property type="entry name" value="INT_P4_C"/>
    <property type="match status" value="1"/>
</dbReference>